<dbReference type="AlphaFoldDB" id="A0AB72V8R7"/>
<reference evidence="1" key="1">
    <citation type="journal article" date="2007" name="Microbiology">
        <title>Comparative analysis of the Corynebacterium glutamicum group and complete genome sequence of strain R.</title>
        <authorList>
            <person name="Yukawa H."/>
            <person name="Omumasaba C.A."/>
            <person name="Nonaka H."/>
            <person name="Kos P."/>
            <person name="Okai N."/>
            <person name="Suzuki N."/>
            <person name="Suda M."/>
            <person name="Tsuge Y."/>
            <person name="Watanabe J."/>
            <person name="Ikeda Y."/>
            <person name="Vertes A.A."/>
            <person name="Inui M."/>
        </authorList>
    </citation>
    <scope>NUCLEOTIDE SEQUENCE</scope>
    <source>
        <strain evidence="1">R</strain>
    </source>
</reference>
<proteinExistence type="predicted"/>
<gene>
    <name evidence="1" type="ordered locus">cgR_0688</name>
</gene>
<organism evidence="1">
    <name type="scientific">Corynebacterium glutamicum (strain R)</name>
    <dbReference type="NCBI Taxonomy" id="340322"/>
    <lineage>
        <taxon>Bacteria</taxon>
        <taxon>Bacillati</taxon>
        <taxon>Actinomycetota</taxon>
        <taxon>Actinomycetes</taxon>
        <taxon>Mycobacteriales</taxon>
        <taxon>Corynebacteriaceae</taxon>
        <taxon>Corynebacterium</taxon>
    </lineage>
</organism>
<dbReference type="KEGG" id="cgt:cgR_0688"/>
<dbReference type="Proteomes" id="UP000006698">
    <property type="component" value="Chromosome"/>
</dbReference>
<sequence>MPVSVSDVLQLAATSSSPRLSGLDAGPTHQENGRSACSTKAVVSAIRAAAISGEKRAPVMMSNVSSSRPLSAMSRSSVCVIVADARCRWRWQKCSAKFSSIARCNLPRSFRKLHFRYHKGAISRTHC</sequence>
<evidence type="ECO:0000313" key="1">
    <source>
        <dbReference type="EMBL" id="BAF53659.1"/>
    </source>
</evidence>
<dbReference type="EMBL" id="AP009044">
    <property type="protein sequence ID" value="BAF53659.1"/>
    <property type="molecule type" value="Genomic_DNA"/>
</dbReference>
<name>A0AB72V8R7_CORGB</name>
<protein>
    <submittedName>
        <fullName evidence="1">Uncharacterized protein</fullName>
    </submittedName>
</protein>
<accession>A0AB72V8R7</accession>